<reference evidence="1 2" key="1">
    <citation type="submission" date="2019-12" db="EMBL/GenBank/DDBJ databases">
        <title>Chitinophaga sp. strain ysch24 (GDMCC 1.1355), whole genome shotgun sequence.</title>
        <authorList>
            <person name="Zhang X."/>
        </authorList>
    </citation>
    <scope>NUCLEOTIDE SEQUENCE [LARGE SCALE GENOMIC DNA]</scope>
    <source>
        <strain evidence="2">ysch24</strain>
    </source>
</reference>
<comment type="caution">
    <text evidence="1">The sequence shown here is derived from an EMBL/GenBank/DDBJ whole genome shotgun (WGS) entry which is preliminary data.</text>
</comment>
<dbReference type="RefSeq" id="WP_157309733.1">
    <property type="nucleotide sequence ID" value="NZ_WRXN01000022.1"/>
</dbReference>
<dbReference type="Proteomes" id="UP000461730">
    <property type="component" value="Unassembled WGS sequence"/>
</dbReference>
<organism evidence="1 2">
    <name type="scientific">Chitinophaga tropicalis</name>
    <dbReference type="NCBI Taxonomy" id="2683588"/>
    <lineage>
        <taxon>Bacteria</taxon>
        <taxon>Pseudomonadati</taxon>
        <taxon>Bacteroidota</taxon>
        <taxon>Chitinophagia</taxon>
        <taxon>Chitinophagales</taxon>
        <taxon>Chitinophagaceae</taxon>
        <taxon>Chitinophaga</taxon>
    </lineage>
</organism>
<name>A0A7K1UDB8_9BACT</name>
<accession>A0A7K1UDB8</accession>
<keyword evidence="2" id="KW-1185">Reference proteome</keyword>
<protein>
    <submittedName>
        <fullName evidence="1">Uncharacterized protein</fullName>
    </submittedName>
</protein>
<dbReference type="EMBL" id="WRXN01000022">
    <property type="protein sequence ID" value="MVT12316.1"/>
    <property type="molecule type" value="Genomic_DNA"/>
</dbReference>
<dbReference type="AlphaFoldDB" id="A0A7K1UDB8"/>
<proteinExistence type="predicted"/>
<gene>
    <name evidence="1" type="ORF">GO493_28935</name>
</gene>
<sequence length="147" mass="17270">MEERYKNKDFMTMKMLEEVLSAFSWPAPYTLLDGLPNHIVVRFPHCDFSFEVGFEAKLHLGIWPYQRDDNRFGLNDALLVLVPEAKEKGINFPVLQDYPSKAPSKKKTQHEIRNLCIIMQTYLLPSIQGDFSWIEKYDEIRNRMLGD</sequence>
<evidence type="ECO:0000313" key="2">
    <source>
        <dbReference type="Proteomes" id="UP000461730"/>
    </source>
</evidence>
<evidence type="ECO:0000313" key="1">
    <source>
        <dbReference type="EMBL" id="MVT12316.1"/>
    </source>
</evidence>